<evidence type="ECO:0008006" key="5">
    <source>
        <dbReference type="Google" id="ProtNLM"/>
    </source>
</evidence>
<proteinExistence type="inferred from homology"/>
<organism evidence="3 4">
    <name type="scientific">Rhodovibrio sodomensis</name>
    <dbReference type="NCBI Taxonomy" id="1088"/>
    <lineage>
        <taxon>Bacteria</taxon>
        <taxon>Pseudomonadati</taxon>
        <taxon>Pseudomonadota</taxon>
        <taxon>Alphaproteobacteria</taxon>
        <taxon>Rhodospirillales</taxon>
        <taxon>Rhodovibrionaceae</taxon>
        <taxon>Rhodovibrio</taxon>
    </lineage>
</organism>
<reference evidence="3 4" key="1">
    <citation type="journal article" date="2020" name="Microorganisms">
        <title>Osmotic Adaptation and Compatible Solute Biosynthesis of Phototrophic Bacteria as Revealed from Genome Analyses.</title>
        <authorList>
            <person name="Imhoff J.F."/>
            <person name="Rahn T."/>
            <person name="Kunzel S."/>
            <person name="Keller A."/>
            <person name="Neulinger S.C."/>
        </authorList>
    </citation>
    <scope>NUCLEOTIDE SEQUENCE [LARGE SCALE GENOMIC DNA]</scope>
    <source>
        <strain evidence="3 4">DSM 9895</strain>
    </source>
</reference>
<evidence type="ECO:0000313" key="3">
    <source>
        <dbReference type="EMBL" id="MBK1671487.1"/>
    </source>
</evidence>
<dbReference type="RefSeq" id="WP_200344413.1">
    <property type="nucleotide sequence ID" value="NZ_NRRL01000201.1"/>
</dbReference>
<dbReference type="Gene3D" id="1.10.10.1550">
    <property type="entry name" value="ROS/MUCR transcriptional regulator protein"/>
    <property type="match status" value="1"/>
</dbReference>
<keyword evidence="4" id="KW-1185">Reference proteome</keyword>
<protein>
    <recommendedName>
        <fullName evidence="5">Transcriptional regulator</fullName>
    </recommendedName>
</protein>
<dbReference type="InterPro" id="IPR041920">
    <property type="entry name" value="ROS/MUCR_sf"/>
</dbReference>
<dbReference type="Pfam" id="PF05443">
    <property type="entry name" value="ROS_MUCR"/>
    <property type="match status" value="1"/>
</dbReference>
<feature type="region of interest" description="Disordered" evidence="2">
    <location>
        <begin position="129"/>
        <end position="157"/>
    </location>
</feature>
<comment type="similarity">
    <text evidence="1">Belongs to the ros/MucR family.</text>
</comment>
<sequence length="157" mass="17281">MADQPDVDTFPDATLIELTAGVVQSYLNNNQMQPDQVPNLMQEVHDKFTQLQGGTASAEASSTAEATGPQHAPPVKPKNSVRKNDVVCLECGKTYKTLKRHLRTEHGLEENDYKARWDLPASMKLVAKSYSEQRSQMAKDLGLGEKSAGRGRGRKKA</sequence>
<feature type="compositionally biased region" description="Low complexity" evidence="2">
    <location>
        <begin position="53"/>
        <end position="68"/>
    </location>
</feature>
<dbReference type="InterPro" id="IPR008807">
    <property type="entry name" value="ROS_MUCR"/>
</dbReference>
<gene>
    <name evidence="3" type="ORF">CKO28_26160</name>
</gene>
<evidence type="ECO:0000256" key="1">
    <source>
        <dbReference type="ARBA" id="ARBA00007031"/>
    </source>
</evidence>
<feature type="region of interest" description="Disordered" evidence="2">
    <location>
        <begin position="50"/>
        <end position="80"/>
    </location>
</feature>
<comment type="caution">
    <text evidence="3">The sequence shown here is derived from an EMBL/GenBank/DDBJ whole genome shotgun (WGS) entry which is preliminary data.</text>
</comment>
<name>A0ABS1DLY3_9PROT</name>
<accession>A0ABS1DLY3</accession>
<evidence type="ECO:0000313" key="4">
    <source>
        <dbReference type="Proteomes" id="UP001296873"/>
    </source>
</evidence>
<evidence type="ECO:0000256" key="2">
    <source>
        <dbReference type="SAM" id="MobiDB-lite"/>
    </source>
</evidence>
<dbReference type="Proteomes" id="UP001296873">
    <property type="component" value="Unassembled WGS sequence"/>
</dbReference>
<dbReference type="EMBL" id="NRRL01000201">
    <property type="protein sequence ID" value="MBK1671487.1"/>
    <property type="molecule type" value="Genomic_DNA"/>
</dbReference>